<feature type="domain" description="R13L1/DRL21-like LRR repeat region" evidence="9">
    <location>
        <begin position="629"/>
        <end position="760"/>
    </location>
</feature>
<dbReference type="InterPro" id="IPR002182">
    <property type="entry name" value="NB-ARC"/>
</dbReference>
<comment type="similarity">
    <text evidence="1">Belongs to the disease resistance NB-LRR family.</text>
</comment>
<dbReference type="Gramene" id="TKW17121">
    <property type="protein sequence ID" value="TKW17121"/>
    <property type="gene ID" value="SEVIR_5G344900v2"/>
</dbReference>
<dbReference type="GO" id="GO:0051707">
    <property type="term" value="P:response to other organism"/>
    <property type="evidence" value="ECO:0007669"/>
    <property type="project" value="UniProtKB-ARBA"/>
</dbReference>
<evidence type="ECO:0000256" key="5">
    <source>
        <dbReference type="ARBA" id="ARBA00022821"/>
    </source>
</evidence>
<dbReference type="Pfam" id="PF18052">
    <property type="entry name" value="Rx_N"/>
    <property type="match status" value="1"/>
</dbReference>
<gene>
    <name evidence="10" type="ORF">SEVIR_5G344900v2</name>
</gene>
<sequence length="1229" mass="138551">MAGVALAGLRWVASPIVNKLLADASTYLGVDLARKLHELETTVLPQLDLLIETAEKSSHGDKLKAWLHQLKEAFYEAEDLLDEHEYNLAKRKVKSGEEPAREADAPTIKTSIMKPLRAATSRARNLLPENRKLIRKLSELKATLAKAEDFRQLLGLPASNSTGTSAAAIAIVPPATSLTPPKVFGRDKDRDSIIDLLTKKTANDCSGAGKFTLAQLVYNDKRTQEYFDARMWVCISGKLDVHQTLQKLERFLLVLDDVWFEGYSNEREWDLLLEPLVSQKEGSKVLITSRRDTFPAALCCEEVVRLEDLKDAEFWALFKHHAFSGAEIGDQQLQVQLQVIGEKIAKRLGQSPLAAKVVGSHLSRKKDVTSWRDALAIKNLSEPMRALLWSYEKLEDPRLQRCFSYCSLFPNGHSYYIHEVLISGSFFQPVYVGKEITTDAYTMHDLLHDLAGPLSREDCFRLDDDKAEIPLTVRHLSIRVKSMIQHKQNICKLQHLRTIICLDPLVDDVCDLFHVLLQNLNKLRVLHLCFYNRSKLPESVCELKHLRYLNLTTTSISELPGSLYTLFHLQFLSSHIKGKYLPGQFCNLRKLRHLGIYGGGMPSIPNIGRLTSAQRLGTFGVKRQMGYELRQLRNMNELRGSLCITNLEAVTGKEEALEAALHQKRHLEDLQLIWTEENSSQADDIQHLEIREGLMPPPQPEWLHYAQAKGYKSSLYPSWLLDCSYFESLGYFKLVNCPGLEGLPHDTKILRHCHYLKLDNVPNLKALPSLPSGLKELSVSHCPLLMFITNDELQQHGQRENLMRIDHLASQLALLWEVDSGSNIRSVLSKEHSSLKQLMTLMDDDVSEHIQTIKSSVEKGGDKVLAKENVINAWLCCHEQRIGLIYGRHIVLLLIPPSGLSRLHLSSCSITDGALASCLGGLTSVRHLSLKQIMNLTALPQKVFQHLTALKFVSVKYCWCLRSLGGLRAAASISSLHLSSCPSLELARGAEYMPFFFRQPPEELHMGWCAFRQMKLKKGEGVDPAAAMSLCVSLPHLEYLHIYFCRSSASLSIGHLTSLKSLSICGIQDLCFLEGLSSLQLLEVSLRDVPKLTAECISHFRVQRAFLISSSVLLRHMLSSEGFTVPADLTLECWKEPSFSFEESAKFSSVEELSLVGCEMKFLPRNLKCLSSLKRLRIGCCANIYPLPDLPCSLQHIEIYGCELLKESCRAPDGESWPKIAHIRWKHIY</sequence>
<evidence type="ECO:0000313" key="11">
    <source>
        <dbReference type="Proteomes" id="UP000298652"/>
    </source>
</evidence>
<dbReference type="PANTHER" id="PTHR36766">
    <property type="entry name" value="PLANT BROAD-SPECTRUM MILDEW RESISTANCE PROTEIN RPW8"/>
    <property type="match status" value="1"/>
</dbReference>
<dbReference type="Pfam" id="PF00931">
    <property type="entry name" value="NB-ARC"/>
    <property type="match status" value="1"/>
</dbReference>
<dbReference type="InterPro" id="IPR032675">
    <property type="entry name" value="LRR_dom_sf"/>
</dbReference>
<evidence type="ECO:0000256" key="1">
    <source>
        <dbReference type="ARBA" id="ARBA00008894"/>
    </source>
</evidence>
<proteinExistence type="inferred from homology"/>
<dbReference type="PANTHER" id="PTHR36766:SF60">
    <property type="entry name" value="NB-ARC DOMAIN-CONTAINING PROTEIN"/>
    <property type="match status" value="1"/>
</dbReference>
<dbReference type="Pfam" id="PF25019">
    <property type="entry name" value="LRR_R13L1-DRL21"/>
    <property type="match status" value="1"/>
</dbReference>
<keyword evidence="2" id="KW-0433">Leucine-rich repeat</keyword>
<dbReference type="Proteomes" id="UP000298652">
    <property type="component" value="Chromosome 5"/>
</dbReference>
<dbReference type="GO" id="GO:0043531">
    <property type="term" value="F:ADP binding"/>
    <property type="evidence" value="ECO:0007669"/>
    <property type="project" value="InterPro"/>
</dbReference>
<dbReference type="AlphaFoldDB" id="A0A4U6UL62"/>
<dbReference type="InterPro" id="IPR042197">
    <property type="entry name" value="Apaf_helical"/>
</dbReference>
<evidence type="ECO:0000259" key="7">
    <source>
        <dbReference type="Pfam" id="PF00931"/>
    </source>
</evidence>
<dbReference type="SUPFAM" id="SSF52540">
    <property type="entry name" value="P-loop containing nucleoside triphosphate hydrolases"/>
    <property type="match status" value="1"/>
</dbReference>
<dbReference type="EMBL" id="CM016556">
    <property type="protein sequence ID" value="TKW17121.1"/>
    <property type="molecule type" value="Genomic_DNA"/>
</dbReference>
<evidence type="ECO:0000259" key="9">
    <source>
        <dbReference type="Pfam" id="PF25019"/>
    </source>
</evidence>
<dbReference type="Gene3D" id="1.20.5.4130">
    <property type="match status" value="1"/>
</dbReference>
<evidence type="ECO:0000256" key="2">
    <source>
        <dbReference type="ARBA" id="ARBA00022614"/>
    </source>
</evidence>
<dbReference type="OMA" id="ERITIWE"/>
<feature type="domain" description="NB-ARC" evidence="7">
    <location>
        <begin position="240"/>
        <end position="324"/>
    </location>
</feature>
<name>A0A4U6UL62_SETVI</name>
<accession>A0A4U6UL62</accession>
<dbReference type="Gene3D" id="3.40.50.300">
    <property type="entry name" value="P-loop containing nucleotide triphosphate hydrolases"/>
    <property type="match status" value="2"/>
</dbReference>
<dbReference type="Gene3D" id="3.80.10.10">
    <property type="entry name" value="Ribonuclease Inhibitor"/>
    <property type="match status" value="3"/>
</dbReference>
<evidence type="ECO:0000313" key="10">
    <source>
        <dbReference type="EMBL" id="TKW17121.1"/>
    </source>
</evidence>
<evidence type="ECO:0008006" key="12">
    <source>
        <dbReference type="Google" id="ProtNLM"/>
    </source>
</evidence>
<dbReference type="InterPro" id="IPR027417">
    <property type="entry name" value="P-loop_NTPase"/>
</dbReference>
<evidence type="ECO:0000256" key="3">
    <source>
        <dbReference type="ARBA" id="ARBA00022737"/>
    </source>
</evidence>
<keyword evidence="5" id="KW-0611">Plant defense</keyword>
<dbReference type="GO" id="GO:0006952">
    <property type="term" value="P:defense response"/>
    <property type="evidence" value="ECO:0007669"/>
    <property type="project" value="UniProtKB-KW"/>
</dbReference>
<evidence type="ECO:0000256" key="4">
    <source>
        <dbReference type="ARBA" id="ARBA00022741"/>
    </source>
</evidence>
<feature type="domain" description="Disease resistance N-terminal" evidence="8">
    <location>
        <begin position="31"/>
        <end position="96"/>
    </location>
</feature>
<protein>
    <recommendedName>
        <fullName evidence="12">NB-ARC domain-containing protein</fullName>
    </recommendedName>
</protein>
<keyword evidence="3" id="KW-0677">Repeat</keyword>
<dbReference type="SUPFAM" id="SSF52058">
    <property type="entry name" value="L domain-like"/>
    <property type="match status" value="1"/>
</dbReference>
<keyword evidence="6" id="KW-0067">ATP-binding</keyword>
<dbReference type="PRINTS" id="PR00364">
    <property type="entry name" value="DISEASERSIST"/>
</dbReference>
<reference evidence="10" key="1">
    <citation type="submission" date="2019-03" db="EMBL/GenBank/DDBJ databases">
        <title>WGS assembly of Setaria viridis.</title>
        <authorList>
            <person name="Huang P."/>
            <person name="Jenkins J."/>
            <person name="Grimwood J."/>
            <person name="Barry K."/>
            <person name="Healey A."/>
            <person name="Mamidi S."/>
            <person name="Sreedasyam A."/>
            <person name="Shu S."/>
            <person name="Feldman M."/>
            <person name="Wu J."/>
            <person name="Yu Y."/>
            <person name="Chen C."/>
            <person name="Johnson J."/>
            <person name="Rokhsar D."/>
            <person name="Baxter I."/>
            <person name="Schmutz J."/>
            <person name="Brutnell T."/>
            <person name="Kellogg E."/>
        </authorList>
    </citation>
    <scope>NUCLEOTIDE SEQUENCE [LARGE SCALE GENOMIC DNA]</scope>
</reference>
<dbReference type="Gene3D" id="1.10.8.430">
    <property type="entry name" value="Helical domain of apoptotic protease-activating factors"/>
    <property type="match status" value="1"/>
</dbReference>
<dbReference type="InterPro" id="IPR041118">
    <property type="entry name" value="Rx_N"/>
</dbReference>
<keyword evidence="4" id="KW-0547">Nucleotide-binding</keyword>
<keyword evidence="11" id="KW-1185">Reference proteome</keyword>
<evidence type="ECO:0000256" key="6">
    <source>
        <dbReference type="ARBA" id="ARBA00022840"/>
    </source>
</evidence>
<organism evidence="10 11">
    <name type="scientific">Setaria viridis</name>
    <name type="common">Green bristlegrass</name>
    <name type="synonym">Setaria italica subsp. viridis</name>
    <dbReference type="NCBI Taxonomy" id="4556"/>
    <lineage>
        <taxon>Eukaryota</taxon>
        <taxon>Viridiplantae</taxon>
        <taxon>Streptophyta</taxon>
        <taxon>Embryophyta</taxon>
        <taxon>Tracheophyta</taxon>
        <taxon>Spermatophyta</taxon>
        <taxon>Magnoliopsida</taxon>
        <taxon>Liliopsida</taxon>
        <taxon>Poales</taxon>
        <taxon>Poaceae</taxon>
        <taxon>PACMAD clade</taxon>
        <taxon>Panicoideae</taxon>
        <taxon>Panicodae</taxon>
        <taxon>Paniceae</taxon>
        <taxon>Cenchrinae</taxon>
        <taxon>Setaria</taxon>
    </lineage>
</organism>
<dbReference type="GO" id="GO:0005524">
    <property type="term" value="F:ATP binding"/>
    <property type="evidence" value="ECO:0007669"/>
    <property type="project" value="UniProtKB-KW"/>
</dbReference>
<dbReference type="InterPro" id="IPR056789">
    <property type="entry name" value="LRR_R13L1-DRL21"/>
</dbReference>
<evidence type="ECO:0000259" key="8">
    <source>
        <dbReference type="Pfam" id="PF18052"/>
    </source>
</evidence>